<keyword evidence="3" id="KW-1185">Reference proteome</keyword>
<comment type="caution">
    <text evidence="2">The sequence shown here is derived from an EMBL/GenBank/DDBJ whole genome shotgun (WGS) entry which is preliminary data.</text>
</comment>
<name>A0AAE0HIZ8_9PEZI</name>
<evidence type="ECO:0000259" key="1">
    <source>
        <dbReference type="Pfam" id="PF20516"/>
    </source>
</evidence>
<dbReference type="Proteomes" id="UP001278766">
    <property type="component" value="Unassembled WGS sequence"/>
</dbReference>
<dbReference type="EMBL" id="JAUEPN010000003">
    <property type="protein sequence ID" value="KAK3297311.1"/>
    <property type="molecule type" value="Genomic_DNA"/>
</dbReference>
<reference evidence="2" key="2">
    <citation type="submission" date="2023-06" db="EMBL/GenBank/DDBJ databases">
        <authorList>
            <consortium name="Lawrence Berkeley National Laboratory"/>
            <person name="Haridas S."/>
            <person name="Hensen N."/>
            <person name="Bonometti L."/>
            <person name="Westerberg I."/>
            <person name="Brannstrom I.O."/>
            <person name="Guillou S."/>
            <person name="Cros-Aarteil S."/>
            <person name="Calhoun S."/>
            <person name="Kuo A."/>
            <person name="Mondo S."/>
            <person name="Pangilinan J."/>
            <person name="Riley R."/>
            <person name="Labutti K."/>
            <person name="Andreopoulos B."/>
            <person name="Lipzen A."/>
            <person name="Chen C."/>
            <person name="Yanf M."/>
            <person name="Daum C."/>
            <person name="Ng V."/>
            <person name="Clum A."/>
            <person name="Steindorff A."/>
            <person name="Ohm R."/>
            <person name="Martin F."/>
            <person name="Silar P."/>
            <person name="Natvig D."/>
            <person name="Lalanne C."/>
            <person name="Gautier V."/>
            <person name="Ament-Velasquez S.L."/>
            <person name="Kruys A."/>
            <person name="Hutchinson M.I."/>
            <person name="Powell A.J."/>
            <person name="Barry K."/>
            <person name="Miller A.N."/>
            <person name="Grigoriev I.V."/>
            <person name="Debuchy R."/>
            <person name="Gladieux P."/>
            <person name="Thoren M.H."/>
            <person name="Johannesson H."/>
        </authorList>
    </citation>
    <scope>NUCLEOTIDE SEQUENCE</scope>
    <source>
        <strain evidence="2">CBS 168.71</strain>
    </source>
</reference>
<reference evidence="2" key="1">
    <citation type="journal article" date="2023" name="Mol. Phylogenet. Evol.">
        <title>Genome-scale phylogeny and comparative genomics of the fungal order Sordariales.</title>
        <authorList>
            <person name="Hensen N."/>
            <person name="Bonometti L."/>
            <person name="Westerberg I."/>
            <person name="Brannstrom I.O."/>
            <person name="Guillou S."/>
            <person name="Cros-Aarteil S."/>
            <person name="Calhoun S."/>
            <person name="Haridas S."/>
            <person name="Kuo A."/>
            <person name="Mondo S."/>
            <person name="Pangilinan J."/>
            <person name="Riley R."/>
            <person name="LaButti K."/>
            <person name="Andreopoulos B."/>
            <person name="Lipzen A."/>
            <person name="Chen C."/>
            <person name="Yan M."/>
            <person name="Daum C."/>
            <person name="Ng V."/>
            <person name="Clum A."/>
            <person name="Steindorff A."/>
            <person name="Ohm R.A."/>
            <person name="Martin F."/>
            <person name="Silar P."/>
            <person name="Natvig D.O."/>
            <person name="Lalanne C."/>
            <person name="Gautier V."/>
            <person name="Ament-Velasquez S.L."/>
            <person name="Kruys A."/>
            <person name="Hutchinson M.I."/>
            <person name="Powell A.J."/>
            <person name="Barry K."/>
            <person name="Miller A.N."/>
            <person name="Grigoriev I.V."/>
            <person name="Debuchy R."/>
            <person name="Gladieux P."/>
            <person name="Hiltunen Thoren M."/>
            <person name="Johannesson H."/>
        </authorList>
    </citation>
    <scope>NUCLEOTIDE SEQUENCE</scope>
    <source>
        <strain evidence="2">CBS 168.71</strain>
    </source>
</reference>
<organism evidence="2 3">
    <name type="scientific">Chaetomium fimeti</name>
    <dbReference type="NCBI Taxonomy" id="1854472"/>
    <lineage>
        <taxon>Eukaryota</taxon>
        <taxon>Fungi</taxon>
        <taxon>Dikarya</taxon>
        <taxon>Ascomycota</taxon>
        <taxon>Pezizomycotina</taxon>
        <taxon>Sordariomycetes</taxon>
        <taxon>Sordariomycetidae</taxon>
        <taxon>Sordariales</taxon>
        <taxon>Chaetomiaceae</taxon>
        <taxon>Chaetomium</taxon>
    </lineage>
</organism>
<dbReference type="RefSeq" id="XP_062660825.1">
    <property type="nucleotide sequence ID" value="XM_062806507.1"/>
</dbReference>
<sequence length="306" mass="34297">MTKTASSSPALRHLLGDMDDAAGRHGIIPRRVKASLEKHIETTGQFDRLHEHMFCEDSTWHHSCPDGEDLLRRAVRIASRSAKSSRMLSDELAWNNHVHSLLLDMLVHDMQDGPGQDVFDFLSCTTTSIEPTYHRFPDAASRVDYVFQFLPEHDPTISSDGDVLPAACPCFNWTTDRLLQQCPLGISIETKRYGGDTVKGEQQLGIWQAAHWEFLVSRVGQDAAEGLEFLPGIVVQGQTWSLVVSTRRRGATTILCSVEFGNTGSVVGVFQVLAGLRRLRRWSLDVLWPWYKRHLPGLQTHDVQGG</sequence>
<dbReference type="Pfam" id="PF20516">
    <property type="entry name" value="PDDEXK_12"/>
    <property type="match status" value="1"/>
</dbReference>
<accession>A0AAE0HIZ8</accession>
<feature type="domain" description="PD-(D/E)XK nuclease-like" evidence="1">
    <location>
        <begin position="43"/>
        <end position="288"/>
    </location>
</feature>
<dbReference type="GeneID" id="87843455"/>
<evidence type="ECO:0000313" key="3">
    <source>
        <dbReference type="Proteomes" id="UP001278766"/>
    </source>
</evidence>
<protein>
    <recommendedName>
        <fullName evidence="1">PD-(D/E)XK nuclease-like domain-containing protein</fullName>
    </recommendedName>
</protein>
<proteinExistence type="predicted"/>
<dbReference type="AlphaFoldDB" id="A0AAE0HIZ8"/>
<gene>
    <name evidence="2" type="ORF">B0H64DRAFT_440787</name>
</gene>
<dbReference type="InterPro" id="IPR046797">
    <property type="entry name" value="PDDEXK_12"/>
</dbReference>
<evidence type="ECO:0000313" key="2">
    <source>
        <dbReference type="EMBL" id="KAK3297311.1"/>
    </source>
</evidence>